<keyword evidence="2" id="KW-1133">Transmembrane helix</keyword>
<keyword evidence="5" id="KW-1185">Reference proteome</keyword>
<proteinExistence type="predicted"/>
<gene>
    <name evidence="4" type="ORF">EJO69_08060</name>
</gene>
<dbReference type="KEGG" id="fsl:EJO69_08060"/>
<evidence type="ECO:0000259" key="3">
    <source>
        <dbReference type="Pfam" id="PF07786"/>
    </source>
</evidence>
<feature type="transmembrane region" description="Helical" evidence="2">
    <location>
        <begin position="132"/>
        <end position="148"/>
    </location>
</feature>
<feature type="transmembrane region" description="Helical" evidence="2">
    <location>
        <begin position="328"/>
        <end position="348"/>
    </location>
</feature>
<keyword evidence="2" id="KW-0472">Membrane</keyword>
<feature type="region of interest" description="Disordered" evidence="1">
    <location>
        <begin position="1"/>
        <end position="26"/>
    </location>
</feature>
<feature type="transmembrane region" description="Helical" evidence="2">
    <location>
        <begin position="102"/>
        <end position="120"/>
    </location>
</feature>
<evidence type="ECO:0000313" key="5">
    <source>
        <dbReference type="Proteomes" id="UP000270021"/>
    </source>
</evidence>
<evidence type="ECO:0000256" key="2">
    <source>
        <dbReference type="SAM" id="Phobius"/>
    </source>
</evidence>
<protein>
    <submittedName>
        <fullName evidence="4">DUF1624 domain-containing protein</fullName>
    </submittedName>
</protein>
<feature type="compositionally biased region" description="Pro residues" evidence="1">
    <location>
        <begin position="443"/>
        <end position="454"/>
    </location>
</feature>
<dbReference type="AlphaFoldDB" id="A0A3Q8WU01"/>
<feature type="region of interest" description="Disordered" evidence="1">
    <location>
        <begin position="428"/>
        <end position="454"/>
    </location>
</feature>
<feature type="domain" description="Heparan-alpha-glucosaminide N-acetyltransferase catalytic" evidence="3">
    <location>
        <begin position="61"/>
        <end position="266"/>
    </location>
</feature>
<organism evidence="4 5">
    <name type="scientific">Flaviflexus salsibiostraticola</name>
    <dbReference type="NCBI Taxonomy" id="1282737"/>
    <lineage>
        <taxon>Bacteria</taxon>
        <taxon>Bacillati</taxon>
        <taxon>Actinomycetota</taxon>
        <taxon>Actinomycetes</taxon>
        <taxon>Actinomycetales</taxon>
        <taxon>Actinomycetaceae</taxon>
        <taxon>Flaviflexus</taxon>
    </lineage>
</organism>
<evidence type="ECO:0000256" key="1">
    <source>
        <dbReference type="SAM" id="MobiDB-lite"/>
    </source>
</evidence>
<feature type="transmembrane region" description="Helical" evidence="2">
    <location>
        <begin position="220"/>
        <end position="239"/>
    </location>
</feature>
<reference evidence="4 5" key="1">
    <citation type="submission" date="2018-12" db="EMBL/GenBank/DDBJ databases">
        <title>Complete genome sequence of Flaviflexus salsibiostraticola KCTC 33148.</title>
        <authorList>
            <person name="Bae J.-W."/>
        </authorList>
    </citation>
    <scope>NUCLEOTIDE SEQUENCE [LARGE SCALE GENOMIC DNA]</scope>
    <source>
        <strain evidence="4 5">KCTC 33148</strain>
    </source>
</reference>
<feature type="transmembrane region" description="Helical" evidence="2">
    <location>
        <begin position="251"/>
        <end position="273"/>
    </location>
</feature>
<feature type="transmembrane region" description="Helical" evidence="2">
    <location>
        <begin position="180"/>
        <end position="200"/>
    </location>
</feature>
<name>A0A3Q8WU01_9ACTO</name>
<dbReference type="EMBL" id="CP034438">
    <property type="protein sequence ID" value="AZN30265.1"/>
    <property type="molecule type" value="Genomic_DNA"/>
</dbReference>
<keyword evidence="2" id="KW-0812">Transmembrane</keyword>
<feature type="transmembrane region" description="Helical" evidence="2">
    <location>
        <begin position="62"/>
        <end position="82"/>
    </location>
</feature>
<feature type="transmembrane region" description="Helical" evidence="2">
    <location>
        <begin position="154"/>
        <end position="173"/>
    </location>
</feature>
<dbReference type="Pfam" id="PF07786">
    <property type="entry name" value="HGSNAT_cat"/>
    <property type="match status" value="1"/>
</dbReference>
<sequence>MCGLSPIRHNCMPRREPSPMPQAQGWGKIRVSPERAHRWSAPPPAAGYCGAMITAARYAGRIAALDIARGLAILGMFVAHVGPDRGGLPGWLMAVADGRSSILFATLAGVSLAILTGRNVPFGGVDLLQAKIRIFTRAAMLLAISGLLAMMNDIVALILAAYAVWFVLAIPFLRWSPKRLFLAAGASWLIGPLITTYLVFLLDRLGMTSMADSSGLLVEALLTGSYPGLIYMGFVLAGLGIGRLDLSDRTVAATLAPVGASLALIGYGSAFLLTRLGAGPPADDYGYEYTDVGDQGWRTDGMGPEWDPYVEVPDVGHLFGAEPHTGTVFEAVGSGGFAIAVIGLLLLGGPILGRILYPIAAVGSMPLSAYSFHIIAIWLIPAMVFPDSYTPLLWLTLVTLVVCSLWLRLIGRGPLERLLHWTSMRAASISPPEQPAPRHRTPQPSPPTSESPHP</sequence>
<feature type="transmembrane region" description="Helical" evidence="2">
    <location>
        <begin position="355"/>
        <end position="380"/>
    </location>
</feature>
<dbReference type="InterPro" id="IPR012429">
    <property type="entry name" value="HGSNAT_cat"/>
</dbReference>
<dbReference type="Proteomes" id="UP000270021">
    <property type="component" value="Chromosome"/>
</dbReference>
<accession>A0A3Q8WU01</accession>
<dbReference type="OrthoDB" id="4966979at2"/>
<feature type="transmembrane region" description="Helical" evidence="2">
    <location>
        <begin position="392"/>
        <end position="410"/>
    </location>
</feature>
<evidence type="ECO:0000313" key="4">
    <source>
        <dbReference type="EMBL" id="AZN30265.1"/>
    </source>
</evidence>